<comment type="similarity">
    <text evidence="2">Belongs to the RecX family.</text>
</comment>
<dbReference type="Pfam" id="PF02631">
    <property type="entry name" value="RecX_HTH2"/>
    <property type="match status" value="1"/>
</dbReference>
<dbReference type="Pfam" id="PF21981">
    <property type="entry name" value="RecX_HTH3"/>
    <property type="match status" value="1"/>
</dbReference>
<evidence type="ECO:0000256" key="1">
    <source>
        <dbReference type="ARBA" id="ARBA00004496"/>
    </source>
</evidence>
<dbReference type="PANTHER" id="PTHR33602">
    <property type="entry name" value="REGULATORY PROTEIN RECX FAMILY PROTEIN"/>
    <property type="match status" value="1"/>
</dbReference>
<dbReference type="Gene3D" id="1.10.10.10">
    <property type="entry name" value="Winged helix-like DNA-binding domain superfamily/Winged helix DNA-binding domain"/>
    <property type="match status" value="3"/>
</dbReference>
<reference evidence="8" key="1">
    <citation type="submission" date="2015-10" db="EMBL/GenBank/DDBJ databases">
        <authorList>
            <person name="Gilbert D.G."/>
        </authorList>
    </citation>
    <scope>NUCLEOTIDE SEQUENCE</scope>
</reference>
<dbReference type="InterPro" id="IPR053925">
    <property type="entry name" value="RecX_HTH_3rd"/>
</dbReference>
<comment type="subcellular location">
    <subcellularLocation>
        <location evidence="1">Cytoplasm</location>
    </subcellularLocation>
</comment>
<organism evidence="8">
    <name type="scientific">hydrothermal vent metagenome</name>
    <dbReference type="NCBI Taxonomy" id="652676"/>
    <lineage>
        <taxon>unclassified sequences</taxon>
        <taxon>metagenomes</taxon>
        <taxon>ecological metagenomes</taxon>
    </lineage>
</organism>
<name>A0A160TS25_9ZZZZ</name>
<proteinExistence type="inferred from homology"/>
<protein>
    <recommendedName>
        <fullName evidence="3">Regulatory protein RecX</fullName>
    </recommendedName>
</protein>
<dbReference type="InterPro" id="IPR036388">
    <property type="entry name" value="WH-like_DNA-bd_sf"/>
</dbReference>
<sequence length="168" mass="18914">MRQLDADPVIRARDTAFRLLTRREHSCAELHNKLTARGYDSDVVGDLLASLAAEDLVSDHRYAQALMSHRVSTGYGPQRIIMELKDKGVSAEIIEQTLSSAEVAWDELLRVQHNRKFGGSKASSFKEWARRAQYLDRRGFSTDAIRRVMGSWDHATLARDDSGVDINA</sequence>
<evidence type="ECO:0000256" key="3">
    <source>
        <dbReference type="ARBA" id="ARBA00018111"/>
    </source>
</evidence>
<evidence type="ECO:0000313" key="8">
    <source>
        <dbReference type="EMBL" id="CUS49749.1"/>
    </source>
</evidence>
<feature type="domain" description="RecX first three-helical" evidence="7">
    <location>
        <begin position="12"/>
        <end position="48"/>
    </location>
</feature>
<feature type="domain" description="RecX third three-helical" evidence="6">
    <location>
        <begin position="107"/>
        <end position="149"/>
    </location>
</feature>
<evidence type="ECO:0000259" key="5">
    <source>
        <dbReference type="Pfam" id="PF02631"/>
    </source>
</evidence>
<accession>A0A160TS25</accession>
<dbReference type="GO" id="GO:0005737">
    <property type="term" value="C:cytoplasm"/>
    <property type="evidence" value="ECO:0007669"/>
    <property type="project" value="UniProtKB-SubCell"/>
</dbReference>
<dbReference type="EMBL" id="CZRL01000005">
    <property type="protein sequence ID" value="CUS49749.1"/>
    <property type="molecule type" value="Genomic_DNA"/>
</dbReference>
<evidence type="ECO:0000259" key="6">
    <source>
        <dbReference type="Pfam" id="PF21981"/>
    </source>
</evidence>
<evidence type="ECO:0000259" key="7">
    <source>
        <dbReference type="Pfam" id="PF21982"/>
    </source>
</evidence>
<dbReference type="AlphaFoldDB" id="A0A160TS25"/>
<keyword evidence="4" id="KW-0963">Cytoplasm</keyword>
<dbReference type="PANTHER" id="PTHR33602:SF1">
    <property type="entry name" value="REGULATORY PROTEIN RECX FAMILY PROTEIN"/>
    <property type="match status" value="1"/>
</dbReference>
<feature type="domain" description="RecX second three-helical" evidence="5">
    <location>
        <begin position="58"/>
        <end position="98"/>
    </location>
</feature>
<evidence type="ECO:0000256" key="4">
    <source>
        <dbReference type="ARBA" id="ARBA00022490"/>
    </source>
</evidence>
<dbReference type="InterPro" id="IPR003783">
    <property type="entry name" value="Regulatory_RecX"/>
</dbReference>
<gene>
    <name evidence="8" type="ORF">MGWOODY_XGa1983</name>
</gene>
<dbReference type="InterPro" id="IPR053926">
    <property type="entry name" value="RecX_HTH_1st"/>
</dbReference>
<dbReference type="HAMAP" id="MF_01114">
    <property type="entry name" value="RecX"/>
    <property type="match status" value="1"/>
</dbReference>
<dbReference type="Pfam" id="PF21982">
    <property type="entry name" value="RecX_HTH1"/>
    <property type="match status" value="1"/>
</dbReference>
<evidence type="ECO:0000256" key="2">
    <source>
        <dbReference type="ARBA" id="ARBA00009695"/>
    </source>
</evidence>
<dbReference type="InterPro" id="IPR053924">
    <property type="entry name" value="RecX_HTH_2nd"/>
</dbReference>
<dbReference type="GO" id="GO:0006282">
    <property type="term" value="P:regulation of DNA repair"/>
    <property type="evidence" value="ECO:0007669"/>
    <property type="project" value="InterPro"/>
</dbReference>